<reference evidence="1 2" key="1">
    <citation type="submission" date="2019-12" db="EMBL/GenBank/DDBJ databases">
        <title>Draft genome sequence of Pseudomonas otitidis recovered from a chicken carcass.</title>
        <authorList>
            <person name="Vieira T.R."/>
            <person name="Oliviera E.F.C."/>
            <person name="Silva N.M.V."/>
            <person name="Sambrano G.E."/>
            <person name="Cibulski S.P."/>
            <person name="Cardoso M.R.I."/>
        </authorList>
    </citation>
    <scope>NUCLEOTIDE SEQUENCE [LARGE SCALE GENOMIC DNA]</scope>
    <source>
        <strain evidence="1 2">25_K</strain>
    </source>
</reference>
<dbReference type="SUPFAM" id="SSF48498">
    <property type="entry name" value="Tetracyclin repressor-like, C-terminal domain"/>
    <property type="match status" value="1"/>
</dbReference>
<dbReference type="AlphaFoldDB" id="A0A7X3KWG9"/>
<dbReference type="Gene3D" id="1.10.357.10">
    <property type="entry name" value="Tetracycline Repressor, domain 2"/>
    <property type="match status" value="1"/>
</dbReference>
<dbReference type="InterPro" id="IPR009057">
    <property type="entry name" value="Homeodomain-like_sf"/>
</dbReference>
<dbReference type="SUPFAM" id="SSF46689">
    <property type="entry name" value="Homeodomain-like"/>
    <property type="match status" value="1"/>
</dbReference>
<organism evidence="1 2">
    <name type="scientific">Metapseudomonas otitidis</name>
    <dbReference type="NCBI Taxonomy" id="319939"/>
    <lineage>
        <taxon>Bacteria</taxon>
        <taxon>Pseudomonadati</taxon>
        <taxon>Pseudomonadota</taxon>
        <taxon>Gammaproteobacteria</taxon>
        <taxon>Pseudomonadales</taxon>
        <taxon>Pseudomonadaceae</taxon>
        <taxon>Metapseudomonas</taxon>
    </lineage>
</organism>
<dbReference type="InterPro" id="IPR036271">
    <property type="entry name" value="Tet_transcr_reg_TetR-rel_C_sf"/>
</dbReference>
<comment type="caution">
    <text evidence="1">The sequence shown here is derived from an EMBL/GenBank/DDBJ whole genome shotgun (WGS) entry which is preliminary data.</text>
</comment>
<evidence type="ECO:0000313" key="1">
    <source>
        <dbReference type="EMBL" id="MWK59825.1"/>
    </source>
</evidence>
<accession>A0A7X3KWG9</accession>
<dbReference type="RefSeq" id="WP_160483116.1">
    <property type="nucleotide sequence ID" value="NZ_WTFN01000122.1"/>
</dbReference>
<dbReference type="EMBL" id="WTFN01000122">
    <property type="protein sequence ID" value="MWK59825.1"/>
    <property type="molecule type" value="Genomic_DNA"/>
</dbReference>
<protein>
    <submittedName>
        <fullName evidence="1">TetR/AcrR family transcriptional regulator</fullName>
    </submittedName>
</protein>
<dbReference type="Proteomes" id="UP000461288">
    <property type="component" value="Unassembled WGS sequence"/>
</dbReference>
<sequence length="197" mass="21724">MSDPSAASPPSIKRPPIDVLQKVLADVLEHGFAYRSLRAIAETSGISHRMLIYHFGSQDGVWAAIIEHARSTEQTAFAEGSEAVQCPATLRAFLDGLWQRYSSAEALRFYQLHIEVYGYALRHREAAGAFLDGVVTGWLERLQQVFQRAGFDLPTARQRTRLLLAATRGFHLDLLTTGDREGVEAAVTAMLEAVTAP</sequence>
<name>A0A7X3KWG9_9GAMM</name>
<evidence type="ECO:0000313" key="2">
    <source>
        <dbReference type="Proteomes" id="UP000461288"/>
    </source>
</evidence>
<proteinExistence type="predicted"/>
<gene>
    <name evidence="1" type="ORF">GO594_27900</name>
</gene>